<evidence type="ECO:0000256" key="2">
    <source>
        <dbReference type="ARBA" id="ARBA00022448"/>
    </source>
</evidence>
<comment type="subcellular location">
    <subcellularLocation>
        <location evidence="8">Cell membrane</location>
        <topology evidence="8">Peripheral membrane protein</topology>
    </subcellularLocation>
    <subcellularLocation>
        <location evidence="1">Membrane</location>
    </subcellularLocation>
</comment>
<dbReference type="RefSeq" id="WP_041101250.1">
    <property type="nucleotide sequence ID" value="NZ_AP012547.1"/>
</dbReference>
<keyword evidence="5 8" id="KW-0472">Membrane</keyword>
<evidence type="ECO:0000256" key="7">
    <source>
        <dbReference type="ARBA" id="ARBA00023310"/>
    </source>
</evidence>
<name>W0SNK4_9PROT</name>
<dbReference type="EMBL" id="AP012547">
    <property type="protein sequence ID" value="BAO31393.1"/>
    <property type="molecule type" value="Genomic_DNA"/>
</dbReference>
<keyword evidence="4 8" id="KW-0406">Ion transport</keyword>
<evidence type="ECO:0000256" key="3">
    <source>
        <dbReference type="ARBA" id="ARBA00022781"/>
    </source>
</evidence>
<keyword evidence="7 8" id="KW-0066">ATP synthesis</keyword>
<dbReference type="OrthoDB" id="9816221at2"/>
<dbReference type="STRING" id="1223802.SUTH_03623"/>
<dbReference type="PANTHER" id="PTHR11910">
    <property type="entry name" value="ATP SYNTHASE DELTA CHAIN"/>
    <property type="match status" value="1"/>
</dbReference>
<evidence type="ECO:0000256" key="4">
    <source>
        <dbReference type="ARBA" id="ARBA00023065"/>
    </source>
</evidence>
<accession>W0SNK4</accession>
<evidence type="ECO:0000256" key="5">
    <source>
        <dbReference type="ARBA" id="ARBA00023136"/>
    </source>
</evidence>
<dbReference type="Proteomes" id="UP000031637">
    <property type="component" value="Chromosome"/>
</dbReference>
<dbReference type="GO" id="GO:0005886">
    <property type="term" value="C:plasma membrane"/>
    <property type="evidence" value="ECO:0007669"/>
    <property type="project" value="UniProtKB-SubCell"/>
</dbReference>
<dbReference type="InterPro" id="IPR026015">
    <property type="entry name" value="ATP_synth_OSCP/delta_N_sf"/>
</dbReference>
<dbReference type="AlphaFoldDB" id="W0SNK4"/>
<dbReference type="GO" id="GO:0045259">
    <property type="term" value="C:proton-transporting ATP synthase complex"/>
    <property type="evidence" value="ECO:0007669"/>
    <property type="project" value="UniProtKB-KW"/>
</dbReference>
<evidence type="ECO:0000313" key="9">
    <source>
        <dbReference type="EMBL" id="BAO31393.1"/>
    </source>
</evidence>
<evidence type="ECO:0000256" key="6">
    <source>
        <dbReference type="ARBA" id="ARBA00023196"/>
    </source>
</evidence>
<dbReference type="NCBIfam" id="NF004402">
    <property type="entry name" value="PRK05758.2-2"/>
    <property type="match status" value="1"/>
</dbReference>
<keyword evidence="3 8" id="KW-0375">Hydrogen ion transport</keyword>
<dbReference type="HOGENOM" id="CLU_085114_3_0_4"/>
<evidence type="ECO:0000256" key="8">
    <source>
        <dbReference type="HAMAP-Rule" id="MF_01416"/>
    </source>
</evidence>
<protein>
    <recommendedName>
        <fullName evidence="8">ATP synthase subunit delta</fullName>
    </recommendedName>
    <alternativeName>
        <fullName evidence="8">ATP synthase F(1) sector subunit delta</fullName>
    </alternativeName>
    <alternativeName>
        <fullName evidence="8">F-type ATPase subunit delta</fullName>
        <shortName evidence="8">F-ATPase subunit delta</shortName>
    </alternativeName>
</protein>
<proteinExistence type="inferred from homology"/>
<keyword evidence="8" id="KW-1003">Cell membrane</keyword>
<dbReference type="InterPro" id="IPR000711">
    <property type="entry name" value="ATPase_OSCP/dsu"/>
</dbReference>
<keyword evidence="2 8" id="KW-0813">Transport</keyword>
<dbReference type="KEGG" id="shd:SUTH_03623"/>
<dbReference type="PRINTS" id="PR00125">
    <property type="entry name" value="ATPASEDELTA"/>
</dbReference>
<evidence type="ECO:0000256" key="1">
    <source>
        <dbReference type="ARBA" id="ARBA00004370"/>
    </source>
</evidence>
<gene>
    <name evidence="8" type="primary">atpH</name>
    <name evidence="9" type="ORF">SUTH_03623</name>
</gene>
<dbReference type="HAMAP" id="MF_01416">
    <property type="entry name" value="ATP_synth_delta_bact"/>
    <property type="match status" value="1"/>
</dbReference>
<comment type="function">
    <text evidence="8">This protein is part of the stalk that links CF(0) to CF(1). It either transmits conformational changes from CF(0) to CF(1) or is implicated in proton conduction.</text>
</comment>
<dbReference type="Pfam" id="PF00213">
    <property type="entry name" value="OSCP"/>
    <property type="match status" value="1"/>
</dbReference>
<organism evidence="9 10">
    <name type="scientific">Sulfuritalea hydrogenivorans sk43H</name>
    <dbReference type="NCBI Taxonomy" id="1223802"/>
    <lineage>
        <taxon>Bacteria</taxon>
        <taxon>Pseudomonadati</taxon>
        <taxon>Pseudomonadota</taxon>
        <taxon>Betaproteobacteria</taxon>
        <taxon>Nitrosomonadales</taxon>
        <taxon>Sterolibacteriaceae</taxon>
        <taxon>Sulfuritalea</taxon>
    </lineage>
</organism>
<keyword evidence="6 8" id="KW-0139">CF(1)</keyword>
<comment type="similarity">
    <text evidence="8">Belongs to the ATPase delta chain family.</text>
</comment>
<dbReference type="SUPFAM" id="SSF47928">
    <property type="entry name" value="N-terminal domain of the delta subunit of the F1F0-ATP synthase"/>
    <property type="match status" value="1"/>
</dbReference>
<dbReference type="NCBIfam" id="TIGR01145">
    <property type="entry name" value="ATP_synt_delta"/>
    <property type="match status" value="1"/>
</dbReference>
<comment type="function">
    <text evidence="8">F(1)F(0) ATP synthase produces ATP from ADP in the presence of a proton or sodium gradient. F-type ATPases consist of two structural domains, F(1) containing the extramembraneous catalytic core and F(0) containing the membrane proton channel, linked together by a central stalk and a peripheral stalk. During catalysis, ATP synthesis in the catalytic domain of F(1) is coupled via a rotary mechanism of the central stalk subunits to proton translocation.</text>
</comment>
<keyword evidence="10" id="KW-1185">Reference proteome</keyword>
<evidence type="ECO:0000313" key="10">
    <source>
        <dbReference type="Proteomes" id="UP000031637"/>
    </source>
</evidence>
<dbReference type="GO" id="GO:0046933">
    <property type="term" value="F:proton-transporting ATP synthase activity, rotational mechanism"/>
    <property type="evidence" value="ECO:0007669"/>
    <property type="project" value="UniProtKB-UniRule"/>
</dbReference>
<sequence>MAENVTLARPYAEAAFQLARSGNALAAWSDVLSRLSAVAATPEMEACIGNPRLSPVQLAQLCLDVADAKQGLSADQQNFVRVLADNDRLIVLPEISELFDELKHGHEGVKDAEITSAFALDEATLKTLVADLERKFGCKIQATVKVDAELIGGVRIAVGDEVVDASVRGKLAAMATALKN</sequence>
<reference evidence="9 10" key="1">
    <citation type="journal article" date="2014" name="Syst. Appl. Microbiol.">
        <title>Complete genomes of freshwater sulfur oxidizers Sulfuricella denitrificans skB26 and Sulfuritalea hydrogenivorans sk43H: genetic insights into the sulfur oxidation pathway of betaproteobacteria.</title>
        <authorList>
            <person name="Watanabe T."/>
            <person name="Kojima H."/>
            <person name="Fukui M."/>
        </authorList>
    </citation>
    <scope>NUCLEOTIDE SEQUENCE [LARGE SCALE GENOMIC DNA]</scope>
    <source>
        <strain evidence="9">DSM22779</strain>
    </source>
</reference>
<dbReference type="Gene3D" id="1.10.520.20">
    <property type="entry name" value="N-terminal domain of the delta subunit of the F1F0-ATP synthase"/>
    <property type="match status" value="1"/>
</dbReference>